<feature type="compositionally biased region" description="Basic and acidic residues" evidence="1">
    <location>
        <begin position="276"/>
        <end position="292"/>
    </location>
</feature>
<accession>A0ABP6VMY5</accession>
<reference evidence="4" key="1">
    <citation type="journal article" date="2019" name="Int. J. Syst. Evol. Microbiol.">
        <title>The Global Catalogue of Microorganisms (GCM) 10K type strain sequencing project: providing services to taxonomists for standard genome sequencing and annotation.</title>
        <authorList>
            <consortium name="The Broad Institute Genomics Platform"/>
            <consortium name="The Broad Institute Genome Sequencing Center for Infectious Disease"/>
            <person name="Wu L."/>
            <person name="Ma J."/>
        </authorList>
    </citation>
    <scope>NUCLEOTIDE SEQUENCE [LARGE SCALE GENOMIC DNA]</scope>
    <source>
        <strain evidence="4">JCM 17656</strain>
    </source>
</reference>
<keyword evidence="4" id="KW-1185">Reference proteome</keyword>
<protein>
    <recommendedName>
        <fullName evidence="2">DUF6777 domain-containing protein</fullName>
    </recommendedName>
</protein>
<evidence type="ECO:0000259" key="2">
    <source>
        <dbReference type="Pfam" id="PF20568"/>
    </source>
</evidence>
<feature type="compositionally biased region" description="Polar residues" evidence="1">
    <location>
        <begin position="82"/>
        <end position="101"/>
    </location>
</feature>
<comment type="caution">
    <text evidence="3">The sequence shown here is derived from an EMBL/GenBank/DDBJ whole genome shotgun (WGS) entry which is preliminary data.</text>
</comment>
<feature type="compositionally biased region" description="Low complexity" evidence="1">
    <location>
        <begin position="403"/>
        <end position="420"/>
    </location>
</feature>
<proteinExistence type="predicted"/>
<dbReference type="Pfam" id="PF20568">
    <property type="entry name" value="DUF6777"/>
    <property type="match status" value="1"/>
</dbReference>
<gene>
    <name evidence="3" type="ORF">GCM10022295_17400</name>
</gene>
<feature type="compositionally biased region" description="Polar residues" evidence="1">
    <location>
        <begin position="299"/>
        <end position="309"/>
    </location>
</feature>
<dbReference type="InterPro" id="IPR046704">
    <property type="entry name" value="DUF6777"/>
</dbReference>
<sequence length="435" mass="44272">MSEADNGGEFPDDRREDVVRTPTRTMVTACALSAALLVAGCVGGSDTNTPSGGDLFLQPAADRGPDPFTASTTTAEAAASPLTRTPQPAQSRRTGPQSLSGETPGLYGGTRGAGSCDVQRQIDALAADRTRARVFAQAAGVSRTSIPGYLRGLTSVVLRADTRVTNHGFRDGMGTGYQSVLQAGTAVLVDAHGVPRVRCACGNPLAPPVGTRGESGAGGRGWSGYEPGRVVVVAPATQVIADITIIDVVDNTWIERPVGHRGHDHDHVVPPAKPMPPDRDKPPHDRPGHDSGRPMPTPSRESATPSGEPTSPAERTPADCVTPDVTVTPGATDDIQAAAPSDPGRRPTDCPTATATVTPTAPPSSADPGGTRASPEEPGAPASRTEPETSPGSSEDVGPEAVPDGPDTPDGGGLIPDDPGATGSIFGSPTDVFDG</sequence>
<feature type="region of interest" description="Disordered" evidence="1">
    <location>
        <begin position="257"/>
        <end position="435"/>
    </location>
</feature>
<dbReference type="RefSeq" id="WP_346181056.1">
    <property type="nucleotide sequence ID" value="NZ_BAABCE010000003.1"/>
</dbReference>
<feature type="compositionally biased region" description="Low complexity" evidence="1">
    <location>
        <begin position="349"/>
        <end position="368"/>
    </location>
</feature>
<organism evidence="3 4">
    <name type="scientific">Streptomyces osmaniensis</name>
    <dbReference type="NCBI Taxonomy" id="593134"/>
    <lineage>
        <taxon>Bacteria</taxon>
        <taxon>Bacillati</taxon>
        <taxon>Actinomycetota</taxon>
        <taxon>Actinomycetes</taxon>
        <taxon>Kitasatosporales</taxon>
        <taxon>Streptomycetaceae</taxon>
        <taxon>Streptomyces</taxon>
    </lineage>
</organism>
<feature type="compositionally biased region" description="Basic and acidic residues" evidence="1">
    <location>
        <begin position="257"/>
        <end position="268"/>
    </location>
</feature>
<evidence type="ECO:0000313" key="3">
    <source>
        <dbReference type="EMBL" id="GAA3535988.1"/>
    </source>
</evidence>
<feature type="compositionally biased region" description="Low complexity" evidence="1">
    <location>
        <begin position="69"/>
        <end position="80"/>
    </location>
</feature>
<name>A0ABP6VMY5_9ACTN</name>
<feature type="domain" description="DUF6777" evidence="2">
    <location>
        <begin position="98"/>
        <end position="259"/>
    </location>
</feature>
<dbReference type="Proteomes" id="UP001500707">
    <property type="component" value="Unassembled WGS sequence"/>
</dbReference>
<feature type="region of interest" description="Disordered" evidence="1">
    <location>
        <begin position="52"/>
        <end position="114"/>
    </location>
</feature>
<dbReference type="EMBL" id="BAABCE010000003">
    <property type="protein sequence ID" value="GAA3535988.1"/>
    <property type="molecule type" value="Genomic_DNA"/>
</dbReference>
<evidence type="ECO:0000256" key="1">
    <source>
        <dbReference type="SAM" id="MobiDB-lite"/>
    </source>
</evidence>
<evidence type="ECO:0000313" key="4">
    <source>
        <dbReference type="Proteomes" id="UP001500707"/>
    </source>
</evidence>